<dbReference type="GO" id="GO:0016874">
    <property type="term" value="F:ligase activity"/>
    <property type="evidence" value="ECO:0007669"/>
    <property type="project" value="UniProtKB-KW"/>
</dbReference>
<dbReference type="KEGG" id="slau:SLA_2063"/>
<organism evidence="2 3">
    <name type="scientific">Streptomyces laurentii</name>
    <dbReference type="NCBI Taxonomy" id="39478"/>
    <lineage>
        <taxon>Bacteria</taxon>
        <taxon>Bacillati</taxon>
        <taxon>Actinomycetota</taxon>
        <taxon>Actinomycetes</taxon>
        <taxon>Kitasatosporales</taxon>
        <taxon>Streptomycetaceae</taxon>
        <taxon>Streptomyces</taxon>
    </lineage>
</organism>
<keyword evidence="3" id="KW-1185">Reference proteome</keyword>
<gene>
    <name evidence="2" type="ORF">SLA_2063</name>
</gene>
<sequence length="61" mass="6116">MLVSEDHNRGSGGEVVEGLGGQLPEFVRGGVCDLLDDELPVPDGAGRAGEPLGMSPQLGGA</sequence>
<evidence type="ECO:0000256" key="1">
    <source>
        <dbReference type="SAM" id="MobiDB-lite"/>
    </source>
</evidence>
<feature type="region of interest" description="Disordered" evidence="1">
    <location>
        <begin position="41"/>
        <end position="61"/>
    </location>
</feature>
<dbReference type="EMBL" id="AP017424">
    <property type="protein sequence ID" value="BAU83000.1"/>
    <property type="molecule type" value="Genomic_DNA"/>
</dbReference>
<protein>
    <submittedName>
        <fullName evidence="2">Glutamate-cysteine ligase</fullName>
    </submittedName>
</protein>
<name>A0A160NYP5_STRLU</name>
<keyword evidence="2" id="KW-0436">Ligase</keyword>
<reference evidence="2 3" key="1">
    <citation type="journal article" date="2016" name="Genome Announc.">
        <title>Complete Genome Sequence of Thiostrepton-Producing Streptomyces laurentii ATCC 31255.</title>
        <authorList>
            <person name="Doi K."/>
            <person name="Fujino Y."/>
            <person name="Nagayoshi Y."/>
            <person name="Ohshima T."/>
            <person name="Ogata S."/>
        </authorList>
    </citation>
    <scope>NUCLEOTIDE SEQUENCE [LARGE SCALE GENOMIC DNA]</scope>
    <source>
        <strain evidence="2 3">ATCC 31255</strain>
    </source>
</reference>
<proteinExistence type="predicted"/>
<evidence type="ECO:0000313" key="2">
    <source>
        <dbReference type="EMBL" id="BAU83000.1"/>
    </source>
</evidence>
<dbReference type="Proteomes" id="UP000217676">
    <property type="component" value="Chromosome"/>
</dbReference>
<evidence type="ECO:0000313" key="3">
    <source>
        <dbReference type="Proteomes" id="UP000217676"/>
    </source>
</evidence>
<accession>A0A160NYP5</accession>
<dbReference type="AlphaFoldDB" id="A0A160NYP5"/>